<organism evidence="1 2">
    <name type="scientific">Sphaerisporangium flaviroseum</name>
    <dbReference type="NCBI Taxonomy" id="509199"/>
    <lineage>
        <taxon>Bacteria</taxon>
        <taxon>Bacillati</taxon>
        <taxon>Actinomycetota</taxon>
        <taxon>Actinomycetes</taxon>
        <taxon>Streptosporangiales</taxon>
        <taxon>Streptosporangiaceae</taxon>
        <taxon>Sphaerisporangium</taxon>
    </lineage>
</organism>
<name>A0ABP7HTM9_9ACTN</name>
<protein>
    <submittedName>
        <fullName evidence="1">Uncharacterized protein</fullName>
    </submittedName>
</protein>
<reference evidence="2" key="1">
    <citation type="journal article" date="2019" name="Int. J. Syst. Evol. Microbiol.">
        <title>The Global Catalogue of Microorganisms (GCM) 10K type strain sequencing project: providing services to taxonomists for standard genome sequencing and annotation.</title>
        <authorList>
            <consortium name="The Broad Institute Genomics Platform"/>
            <consortium name="The Broad Institute Genome Sequencing Center for Infectious Disease"/>
            <person name="Wu L."/>
            <person name="Ma J."/>
        </authorList>
    </citation>
    <scope>NUCLEOTIDE SEQUENCE [LARGE SCALE GENOMIC DNA]</scope>
    <source>
        <strain evidence="2">JCM 16908</strain>
    </source>
</reference>
<evidence type="ECO:0000313" key="1">
    <source>
        <dbReference type="EMBL" id="GAA3804056.1"/>
    </source>
</evidence>
<sequence length="76" mass="8332">MELIAEAIELTRNATHPGDHDQVWELVMGAAKEPETASERGFAMVRSLDPAQRKIGFDLLGCLVHTDESLSGRSEP</sequence>
<dbReference type="Proteomes" id="UP001500888">
    <property type="component" value="Unassembled WGS sequence"/>
</dbReference>
<gene>
    <name evidence="1" type="ORF">GCM10022226_24840</name>
</gene>
<dbReference type="RefSeq" id="WP_344938096.1">
    <property type="nucleotide sequence ID" value="NZ_BAAAZR010000004.1"/>
</dbReference>
<dbReference type="EMBL" id="BAAAZR010000004">
    <property type="protein sequence ID" value="GAA3804056.1"/>
    <property type="molecule type" value="Genomic_DNA"/>
</dbReference>
<evidence type="ECO:0000313" key="2">
    <source>
        <dbReference type="Proteomes" id="UP001500888"/>
    </source>
</evidence>
<comment type="caution">
    <text evidence="1">The sequence shown here is derived from an EMBL/GenBank/DDBJ whole genome shotgun (WGS) entry which is preliminary data.</text>
</comment>
<keyword evidence="2" id="KW-1185">Reference proteome</keyword>
<proteinExistence type="predicted"/>
<accession>A0ABP7HTM9</accession>